<dbReference type="SUPFAM" id="SSF52172">
    <property type="entry name" value="CheY-like"/>
    <property type="match status" value="1"/>
</dbReference>
<comment type="caution">
    <text evidence="1">The sequence shown here is derived from an EMBL/GenBank/DDBJ whole genome shotgun (WGS) entry which is preliminary data.</text>
</comment>
<name>A0ABS5SG85_9BACT</name>
<dbReference type="InterPro" id="IPR011006">
    <property type="entry name" value="CheY-like_superfamily"/>
</dbReference>
<protein>
    <submittedName>
        <fullName evidence="1">Response regulator</fullName>
    </submittedName>
</protein>
<evidence type="ECO:0000313" key="1">
    <source>
        <dbReference type="EMBL" id="MBT0654375.1"/>
    </source>
</evidence>
<proteinExistence type="predicted"/>
<accession>A0ABS5SG85</accession>
<sequence length="245" mass="28425">MNQLMTWLEERELDIAAIYHTASLLFADDHDFARFLKTLAAQENDHGDFFHTIAESDTCPPLEELKQQFGTVTGENMEGMLRTARHRIADPHLTKKGMIELIAALEFSEWNSLFLYVMGWAAGEDREFQRMVAEIEHHRRTIEDYLLEQPEHDDYLQIIRNLAPLWQKRILILEDDPDMTRLLTIIMSPYGKLVVTHSGSEALARLRQKHFDAIIRMWRCRKWTTSSFIGRPSPSILPSADISSS</sequence>
<evidence type="ECO:0000313" key="2">
    <source>
        <dbReference type="Proteomes" id="UP000756860"/>
    </source>
</evidence>
<organism evidence="1 2">
    <name type="scientific">Geomobilimonas luticola</name>
    <dbReference type="NCBI Taxonomy" id="1114878"/>
    <lineage>
        <taxon>Bacteria</taxon>
        <taxon>Pseudomonadati</taxon>
        <taxon>Thermodesulfobacteriota</taxon>
        <taxon>Desulfuromonadia</taxon>
        <taxon>Geobacterales</taxon>
        <taxon>Geobacteraceae</taxon>
        <taxon>Geomobilimonas</taxon>
    </lineage>
</organism>
<reference evidence="1 2" key="1">
    <citation type="submission" date="2021-05" db="EMBL/GenBank/DDBJ databases">
        <title>The draft genome of Geobacter luticola JCM 17780.</title>
        <authorList>
            <person name="Xu Z."/>
            <person name="Masuda Y."/>
            <person name="Itoh H."/>
            <person name="Senoo K."/>
        </authorList>
    </citation>
    <scope>NUCLEOTIDE SEQUENCE [LARGE SCALE GENOMIC DNA]</scope>
    <source>
        <strain evidence="1 2">JCM 17780</strain>
    </source>
</reference>
<dbReference type="Proteomes" id="UP000756860">
    <property type="component" value="Unassembled WGS sequence"/>
</dbReference>
<gene>
    <name evidence="1" type="ORF">KI810_15045</name>
</gene>
<dbReference type="EMBL" id="JAHCVK010000010">
    <property type="protein sequence ID" value="MBT0654375.1"/>
    <property type="molecule type" value="Genomic_DNA"/>
</dbReference>
<keyword evidence="2" id="KW-1185">Reference proteome</keyword>
<dbReference type="Gene3D" id="3.40.50.2300">
    <property type="match status" value="1"/>
</dbReference>
<dbReference type="RefSeq" id="WP_214176384.1">
    <property type="nucleotide sequence ID" value="NZ_JAHCVK010000010.1"/>
</dbReference>